<dbReference type="CDD" id="cd04194">
    <property type="entry name" value="GT8_A4GalT_like"/>
    <property type="match status" value="1"/>
</dbReference>
<dbReference type="Proteomes" id="UP000606870">
    <property type="component" value="Unassembled WGS sequence"/>
</dbReference>
<accession>A0ABR6VGE9</accession>
<dbReference type="SUPFAM" id="SSF53448">
    <property type="entry name" value="Nucleotide-diphospho-sugar transferases"/>
    <property type="match status" value="1"/>
</dbReference>
<name>A0ABR6VGE9_9FIRM</name>
<dbReference type="InterPro" id="IPR050748">
    <property type="entry name" value="Glycosyltrans_8_dom-fam"/>
</dbReference>
<dbReference type="EMBL" id="JACOGK010000008">
    <property type="protein sequence ID" value="MBC3536395.1"/>
    <property type="molecule type" value="Genomic_DNA"/>
</dbReference>
<keyword evidence="5" id="KW-1185">Reference proteome</keyword>
<evidence type="ECO:0000313" key="4">
    <source>
        <dbReference type="EMBL" id="MBC3536395.1"/>
    </source>
</evidence>
<dbReference type="Gene3D" id="3.90.550.10">
    <property type="entry name" value="Spore Coat Polysaccharide Biosynthesis Protein SpsA, Chain A"/>
    <property type="match status" value="1"/>
</dbReference>
<keyword evidence="3" id="KW-0479">Metal-binding</keyword>
<dbReference type="InterPro" id="IPR029044">
    <property type="entry name" value="Nucleotide-diphossugar_trans"/>
</dbReference>
<dbReference type="Pfam" id="PF01501">
    <property type="entry name" value="Glyco_transf_8"/>
    <property type="match status" value="1"/>
</dbReference>
<keyword evidence="1" id="KW-0328">Glycosyltransferase</keyword>
<reference evidence="4 5" key="1">
    <citation type="submission" date="2020-08" db="EMBL/GenBank/DDBJ databases">
        <authorList>
            <person name="Liu C."/>
            <person name="Sun Q."/>
        </authorList>
    </citation>
    <scope>NUCLEOTIDE SEQUENCE [LARGE SCALE GENOMIC DNA]</scope>
    <source>
        <strain evidence="4 5">NSJ-59</strain>
    </source>
</reference>
<evidence type="ECO:0000256" key="1">
    <source>
        <dbReference type="ARBA" id="ARBA00022676"/>
    </source>
</evidence>
<evidence type="ECO:0000256" key="2">
    <source>
        <dbReference type="ARBA" id="ARBA00022679"/>
    </source>
</evidence>
<dbReference type="PANTHER" id="PTHR13778:SF47">
    <property type="entry name" value="LIPOPOLYSACCHARIDE 1,3-GALACTOSYLTRANSFERASE"/>
    <property type="match status" value="1"/>
</dbReference>
<dbReference type="InterPro" id="IPR002495">
    <property type="entry name" value="Glyco_trans_8"/>
</dbReference>
<dbReference type="RefSeq" id="WP_186502555.1">
    <property type="nucleotide sequence ID" value="NZ_JACOGK010000008.1"/>
</dbReference>
<comment type="caution">
    <text evidence="4">The sequence shown here is derived from an EMBL/GenBank/DDBJ whole genome shotgun (WGS) entry which is preliminary data.</text>
</comment>
<proteinExistence type="predicted"/>
<sequence>MDEIAVAVAADDRYAQHGAVACASILLQHQRGCPVHVYFLSDNISKEKEAAITATVTRLQGKISFIATGDIAIQAHTSGHINRAAYLRLMLDQLLPENVTKVIYLDTDLLVLDDIETLWHTPLEGKPMAAVPDLGILCSKRMVKQKEATLGIPAGDLYFNSGVMVLDLAAWRSHHYGQQVLEKVAQGAFRHHDQDGLNLVFKDNWQALPLRWNVIPPIFTLPLKVLTHSNWRHKAIEAAKHPAVFHWAGRYKPWEFERDGAFNERYYDVLKETAFADVAMPQPSADMKGKSIGRQEFRMKVAKMWERILS</sequence>
<evidence type="ECO:0000256" key="3">
    <source>
        <dbReference type="ARBA" id="ARBA00022723"/>
    </source>
</evidence>
<keyword evidence="2" id="KW-0808">Transferase</keyword>
<protein>
    <submittedName>
        <fullName evidence="4">Glycosyltransferase family 8 protein</fullName>
    </submittedName>
</protein>
<organism evidence="4 5">
    <name type="scientific">Megasphaera hominis</name>
    <dbReference type="NCBI Taxonomy" id="159836"/>
    <lineage>
        <taxon>Bacteria</taxon>
        <taxon>Bacillati</taxon>
        <taxon>Bacillota</taxon>
        <taxon>Negativicutes</taxon>
        <taxon>Veillonellales</taxon>
        <taxon>Veillonellaceae</taxon>
        <taxon>Megasphaera</taxon>
    </lineage>
</organism>
<dbReference type="PANTHER" id="PTHR13778">
    <property type="entry name" value="GLYCOSYLTRANSFERASE 8 DOMAIN-CONTAINING PROTEIN"/>
    <property type="match status" value="1"/>
</dbReference>
<evidence type="ECO:0000313" key="5">
    <source>
        <dbReference type="Proteomes" id="UP000606870"/>
    </source>
</evidence>
<gene>
    <name evidence="4" type="ORF">H8J70_03905</name>
</gene>